<feature type="non-terminal residue" evidence="1">
    <location>
        <position position="1"/>
    </location>
</feature>
<dbReference type="Proteomes" id="UP000499080">
    <property type="component" value="Unassembled WGS sequence"/>
</dbReference>
<name>A0A4Y2VHB8_ARAVE</name>
<organism evidence="1 2">
    <name type="scientific">Araneus ventricosus</name>
    <name type="common">Orbweaver spider</name>
    <name type="synonym">Epeira ventricosa</name>
    <dbReference type="NCBI Taxonomy" id="182803"/>
    <lineage>
        <taxon>Eukaryota</taxon>
        <taxon>Metazoa</taxon>
        <taxon>Ecdysozoa</taxon>
        <taxon>Arthropoda</taxon>
        <taxon>Chelicerata</taxon>
        <taxon>Arachnida</taxon>
        <taxon>Araneae</taxon>
        <taxon>Araneomorphae</taxon>
        <taxon>Entelegynae</taxon>
        <taxon>Araneoidea</taxon>
        <taxon>Araneidae</taxon>
        <taxon>Araneus</taxon>
    </lineage>
</organism>
<evidence type="ECO:0000313" key="2">
    <source>
        <dbReference type="Proteomes" id="UP000499080"/>
    </source>
</evidence>
<gene>
    <name evidence="1" type="ORF">AVEN_261185_1</name>
</gene>
<comment type="caution">
    <text evidence="1">The sequence shown here is derived from an EMBL/GenBank/DDBJ whole genome shotgun (WGS) entry which is preliminary data.</text>
</comment>
<dbReference type="PANTHER" id="PTHR46409:SF1">
    <property type="entry name" value="HTH PSQ-TYPE DOMAIN-CONTAINING PROTEIN"/>
    <property type="match status" value="1"/>
</dbReference>
<keyword evidence="2" id="KW-1185">Reference proteome</keyword>
<dbReference type="PANTHER" id="PTHR46409">
    <property type="entry name" value="HTH PSQ-TYPE DOMAIN-CONTAINING PROTEIN"/>
    <property type="match status" value="1"/>
</dbReference>
<evidence type="ECO:0000313" key="1">
    <source>
        <dbReference type="EMBL" id="GBO24689.1"/>
    </source>
</evidence>
<sequence length="113" mass="12799">FTHPHGSERIKVHHSIKDGARHLWHFISSSRYLTKKYRDIIEPVISRTAHFAAPENMLLAMLTERDDILELLELGELSRQGKLAHTQIAKKACLKGFGNLVVGMGKGLSQRFP</sequence>
<dbReference type="EMBL" id="BGPR01047635">
    <property type="protein sequence ID" value="GBO24689.1"/>
    <property type="molecule type" value="Genomic_DNA"/>
</dbReference>
<proteinExistence type="predicted"/>
<dbReference type="AlphaFoldDB" id="A0A4Y2VHB8"/>
<reference evidence="1 2" key="1">
    <citation type="journal article" date="2019" name="Sci. Rep.">
        <title>Orb-weaving spider Araneus ventricosus genome elucidates the spidroin gene catalogue.</title>
        <authorList>
            <person name="Kono N."/>
            <person name="Nakamura H."/>
            <person name="Ohtoshi R."/>
            <person name="Moran D.A.P."/>
            <person name="Shinohara A."/>
            <person name="Yoshida Y."/>
            <person name="Fujiwara M."/>
            <person name="Mori M."/>
            <person name="Tomita M."/>
            <person name="Arakawa K."/>
        </authorList>
    </citation>
    <scope>NUCLEOTIDE SEQUENCE [LARGE SCALE GENOMIC DNA]</scope>
</reference>
<dbReference type="OrthoDB" id="8023395at2759"/>
<protein>
    <submittedName>
        <fullName evidence="1">Uncharacterized protein</fullName>
    </submittedName>
</protein>
<accession>A0A4Y2VHB8</accession>